<reference evidence="2 3" key="1">
    <citation type="submission" date="2018-11" db="EMBL/GenBank/DDBJ databases">
        <title>Genomic Encyclopedia of Type Strains, Phase IV (KMG-IV): sequencing the most valuable type-strain genomes for metagenomic binning, comparative biology and taxonomic classification.</title>
        <authorList>
            <person name="Goeker M."/>
        </authorList>
    </citation>
    <scope>NUCLEOTIDE SEQUENCE [LARGE SCALE GENOMIC DNA]</scope>
    <source>
        <strain evidence="2 3">DSM 5900</strain>
    </source>
</reference>
<comment type="caution">
    <text evidence="2">The sequence shown here is derived from an EMBL/GenBank/DDBJ whole genome shotgun (WGS) entry which is preliminary data.</text>
</comment>
<dbReference type="PIRSF" id="PIRSF029730">
    <property type="entry name" value="UCP029730"/>
    <property type="match status" value="1"/>
</dbReference>
<keyword evidence="2" id="KW-0378">Hydrolase</keyword>
<dbReference type="Gene3D" id="3.40.630.40">
    <property type="entry name" value="Zn-dependent exopeptidases"/>
    <property type="match status" value="1"/>
</dbReference>
<proteinExistence type="predicted"/>
<gene>
    <name evidence="2" type="ORF">EDC65_5070</name>
</gene>
<dbReference type="InterPro" id="IPR007709">
    <property type="entry name" value="N-FG_amidohydro"/>
</dbReference>
<dbReference type="AlphaFoldDB" id="A0A3N1KLF0"/>
<sequence>MPDPQPPGLLAPDEPPAVTVDAPDGASPFLLTCDHASRRVPRRLDDLGLPASELGRHIGWDIGALVVAREVSRLLDATLFAAGYSRLVIDLNRPEAAPDRMPTTSDGTTVPGNETLTDADRAERVATLFDPYHGAIAAALDRRQAVYRPTFLACIHSFTPRMRGFDRPWHIGACHGPNPEMALLLAAALRLEQGLVVGVNDPYSCSRASDYGVPVHGDDRGIPSVLIEIRQDLITRDADAIAWGGRLARCLSAIEPDLLQSGALP</sequence>
<dbReference type="GO" id="GO:0016787">
    <property type="term" value="F:hydrolase activity"/>
    <property type="evidence" value="ECO:0007669"/>
    <property type="project" value="UniProtKB-KW"/>
</dbReference>
<protein>
    <submittedName>
        <fullName evidence="2">Putative N-formylglutamate amidohydrolase</fullName>
    </submittedName>
</protein>
<dbReference type="Proteomes" id="UP000278222">
    <property type="component" value="Unassembled WGS sequence"/>
</dbReference>
<dbReference type="EMBL" id="RJKX01000018">
    <property type="protein sequence ID" value="ROP81214.1"/>
    <property type="molecule type" value="Genomic_DNA"/>
</dbReference>
<dbReference type="RefSeq" id="WP_123694917.1">
    <property type="nucleotide sequence ID" value="NZ_AP019700.1"/>
</dbReference>
<dbReference type="OrthoDB" id="9815326at2"/>
<feature type="compositionally biased region" description="Polar residues" evidence="1">
    <location>
        <begin position="102"/>
        <end position="115"/>
    </location>
</feature>
<evidence type="ECO:0000256" key="1">
    <source>
        <dbReference type="SAM" id="MobiDB-lite"/>
    </source>
</evidence>
<organism evidence="2 3">
    <name type="scientific">Stella humosa</name>
    <dbReference type="NCBI Taxonomy" id="94"/>
    <lineage>
        <taxon>Bacteria</taxon>
        <taxon>Pseudomonadati</taxon>
        <taxon>Pseudomonadota</taxon>
        <taxon>Alphaproteobacteria</taxon>
        <taxon>Rhodospirillales</taxon>
        <taxon>Stellaceae</taxon>
        <taxon>Stella</taxon>
    </lineage>
</organism>
<keyword evidence="3" id="KW-1185">Reference proteome</keyword>
<dbReference type="InterPro" id="IPR011227">
    <property type="entry name" value="UCP029730"/>
</dbReference>
<name>A0A3N1KLF0_9PROT</name>
<dbReference type="Pfam" id="PF05013">
    <property type="entry name" value="FGase"/>
    <property type="match status" value="1"/>
</dbReference>
<evidence type="ECO:0000313" key="3">
    <source>
        <dbReference type="Proteomes" id="UP000278222"/>
    </source>
</evidence>
<dbReference type="SUPFAM" id="SSF53187">
    <property type="entry name" value="Zn-dependent exopeptidases"/>
    <property type="match status" value="1"/>
</dbReference>
<accession>A0A3N1KLF0</accession>
<evidence type="ECO:0000313" key="2">
    <source>
        <dbReference type="EMBL" id="ROP81214.1"/>
    </source>
</evidence>
<feature type="region of interest" description="Disordered" evidence="1">
    <location>
        <begin position="96"/>
        <end position="115"/>
    </location>
</feature>